<evidence type="ECO:0000256" key="1">
    <source>
        <dbReference type="SAM" id="MobiDB-lite"/>
    </source>
</evidence>
<dbReference type="Pfam" id="PF09088">
    <property type="entry name" value="MIF4G_like"/>
    <property type="match status" value="1"/>
</dbReference>
<protein>
    <recommendedName>
        <fullName evidence="6">Cap binding protein</fullName>
    </recommendedName>
</protein>
<dbReference type="GO" id="GO:0006406">
    <property type="term" value="P:mRNA export from nucleus"/>
    <property type="evidence" value="ECO:0007669"/>
    <property type="project" value="InterPro"/>
</dbReference>
<dbReference type="SUPFAM" id="SSF48371">
    <property type="entry name" value="ARM repeat"/>
    <property type="match status" value="3"/>
</dbReference>
<feature type="domain" description="MIF4G-like type 1" evidence="2">
    <location>
        <begin position="320"/>
        <end position="511"/>
    </location>
</feature>
<evidence type="ECO:0000313" key="5">
    <source>
        <dbReference type="Proteomes" id="UP000799421"/>
    </source>
</evidence>
<dbReference type="EMBL" id="MU005969">
    <property type="protein sequence ID" value="KAF2861899.1"/>
    <property type="molecule type" value="Genomic_DNA"/>
</dbReference>
<evidence type="ECO:0000259" key="2">
    <source>
        <dbReference type="Pfam" id="PF09088"/>
    </source>
</evidence>
<dbReference type="Proteomes" id="UP000799421">
    <property type="component" value="Unassembled WGS sequence"/>
</dbReference>
<dbReference type="OrthoDB" id="10252707at2759"/>
<organism evidence="4 5">
    <name type="scientific">Piedraia hortae CBS 480.64</name>
    <dbReference type="NCBI Taxonomy" id="1314780"/>
    <lineage>
        <taxon>Eukaryota</taxon>
        <taxon>Fungi</taxon>
        <taxon>Dikarya</taxon>
        <taxon>Ascomycota</taxon>
        <taxon>Pezizomycotina</taxon>
        <taxon>Dothideomycetes</taxon>
        <taxon>Dothideomycetidae</taxon>
        <taxon>Capnodiales</taxon>
        <taxon>Piedraiaceae</taxon>
        <taxon>Piedraia</taxon>
    </lineage>
</organism>
<dbReference type="GO" id="GO:0005846">
    <property type="term" value="C:nuclear cap binding complex"/>
    <property type="evidence" value="ECO:0007669"/>
    <property type="project" value="InterPro"/>
</dbReference>
<feature type="compositionally biased region" description="Basic and acidic residues" evidence="1">
    <location>
        <begin position="1"/>
        <end position="11"/>
    </location>
</feature>
<keyword evidence="5" id="KW-1185">Reference proteome</keyword>
<dbReference type="Gene3D" id="1.25.40.180">
    <property type="match status" value="3"/>
</dbReference>
<dbReference type="GO" id="GO:0000184">
    <property type="term" value="P:nuclear-transcribed mRNA catabolic process, nonsense-mediated decay"/>
    <property type="evidence" value="ECO:0007669"/>
    <property type="project" value="TreeGrafter"/>
</dbReference>
<dbReference type="PANTHER" id="PTHR12412">
    <property type="entry name" value="CAP BINDING PROTEIN"/>
    <property type="match status" value="1"/>
</dbReference>
<feature type="domain" description="MIF4G-like type 2" evidence="3">
    <location>
        <begin position="528"/>
        <end position="770"/>
    </location>
</feature>
<dbReference type="GO" id="GO:0000339">
    <property type="term" value="F:RNA cap binding"/>
    <property type="evidence" value="ECO:0007669"/>
    <property type="project" value="InterPro"/>
</dbReference>
<dbReference type="InterPro" id="IPR015172">
    <property type="entry name" value="MIF4G-like_typ-1"/>
</dbReference>
<dbReference type="Pfam" id="PF09090">
    <property type="entry name" value="MIF4G_like_2"/>
    <property type="match status" value="1"/>
</dbReference>
<dbReference type="GO" id="GO:0003729">
    <property type="term" value="F:mRNA binding"/>
    <property type="evidence" value="ECO:0007669"/>
    <property type="project" value="TreeGrafter"/>
</dbReference>
<gene>
    <name evidence="4" type="ORF">K470DRAFT_244427</name>
</gene>
<accession>A0A6A7C4C6</accession>
<evidence type="ECO:0000259" key="3">
    <source>
        <dbReference type="Pfam" id="PF09090"/>
    </source>
</evidence>
<evidence type="ECO:0000313" key="4">
    <source>
        <dbReference type="EMBL" id="KAF2861899.1"/>
    </source>
</evidence>
<reference evidence="4" key="1">
    <citation type="journal article" date="2020" name="Stud. Mycol.">
        <title>101 Dothideomycetes genomes: a test case for predicting lifestyles and emergence of pathogens.</title>
        <authorList>
            <person name="Haridas S."/>
            <person name="Albert R."/>
            <person name="Binder M."/>
            <person name="Bloem J."/>
            <person name="Labutti K."/>
            <person name="Salamov A."/>
            <person name="Andreopoulos B."/>
            <person name="Baker S."/>
            <person name="Barry K."/>
            <person name="Bills G."/>
            <person name="Bluhm B."/>
            <person name="Cannon C."/>
            <person name="Castanera R."/>
            <person name="Culley D."/>
            <person name="Daum C."/>
            <person name="Ezra D."/>
            <person name="Gonzalez J."/>
            <person name="Henrissat B."/>
            <person name="Kuo A."/>
            <person name="Liang C."/>
            <person name="Lipzen A."/>
            <person name="Lutzoni F."/>
            <person name="Magnuson J."/>
            <person name="Mondo S."/>
            <person name="Nolan M."/>
            <person name="Ohm R."/>
            <person name="Pangilinan J."/>
            <person name="Park H.-J."/>
            <person name="Ramirez L."/>
            <person name="Alfaro M."/>
            <person name="Sun H."/>
            <person name="Tritt A."/>
            <person name="Yoshinaga Y."/>
            <person name="Zwiers L.-H."/>
            <person name="Turgeon B."/>
            <person name="Goodwin S."/>
            <person name="Spatafora J."/>
            <person name="Crous P."/>
            <person name="Grigoriev I."/>
        </authorList>
    </citation>
    <scope>NUCLEOTIDE SEQUENCE</scope>
    <source>
        <strain evidence="4">CBS 480.64</strain>
    </source>
</reference>
<dbReference type="GO" id="GO:0005634">
    <property type="term" value="C:nucleus"/>
    <property type="evidence" value="ECO:0007669"/>
    <property type="project" value="TreeGrafter"/>
</dbReference>
<proteinExistence type="predicted"/>
<name>A0A6A7C4C6_9PEZI</name>
<dbReference type="AlphaFoldDB" id="A0A6A7C4C6"/>
<dbReference type="InterPro" id="IPR016024">
    <property type="entry name" value="ARM-type_fold"/>
</dbReference>
<dbReference type="InterPro" id="IPR027159">
    <property type="entry name" value="CBP80"/>
</dbReference>
<evidence type="ECO:0008006" key="6">
    <source>
        <dbReference type="Google" id="ProtNLM"/>
    </source>
</evidence>
<sequence>MADTERRDYRGGRFNRKKRGREEDNEDSYGRRPQRPRQEAPPGTRLRRGLLDVAEDIREPEEAVQQLAQLAADNADDEYVRETLCVVALKLVSEQPFKIPFVAAVVLQANRINGDVAIDVVEKAGQQLQKHLDAGEWRAFKLVLRFLACLRPLFEADGVFPILAQLLDVAVELQTASADDTLGLELVRIILLTLPYLMAAAKDEEALREQAIDLLQKTDVIASNSGPVEALVDPYPINEDDKPMACPSLLSILQRQLLDEANNNWPLTCIPRLCQDTDGEARRHTFPAISIPAQINPGSQVIFPELFFSLYADHDIETVPSTAQVASSLFRDAVRDTVDLLDFNRNVTARLLNSIDAFWAPGHFVKRSTAFDKLQSLQEAGKPTWRPEDVVIDAIFSQMLQLPAPEHKVVYYHSLITESCKISPGGIAPSLGRAIRFLFRNIEFMDMELSYRFMDWFAHHLSNFDFRWKWAEWVPELELPDIHPRKAFIIGALEKEVQLSFARRVRDTLPEAMHSLIPAQKEVETPDFKYDNDIPFAAEGRKVMALLRKKRPDEEVQAVLSTLEEAAAAQGEDPTTVATDVYMTSICFIGSKSLSHVLSTIDRCQERLQAMVRDSEAARRQVISSVVDFWHDHPGTAVNIIGKLLNYTIVTPSAVVDWVLGDRLNGGRALATLQVWDLVSVTMDKVVNRMRQLTEEASRPDLDEEQVQQIEAALPKERAGMGDLFRAIEDGVRRVAEGEVESEGTEEEVDLVRQWGARWECVWRRKAAVEGL</sequence>
<feature type="region of interest" description="Disordered" evidence="1">
    <location>
        <begin position="1"/>
        <end position="46"/>
    </location>
</feature>
<dbReference type="InterPro" id="IPR015174">
    <property type="entry name" value="MIF4G-like_typ-2"/>
</dbReference>
<dbReference type="PANTHER" id="PTHR12412:SF2">
    <property type="entry name" value="NUCLEAR CAP-BINDING PROTEIN SUBUNIT 1"/>
    <property type="match status" value="1"/>
</dbReference>